<evidence type="ECO:0000313" key="2">
    <source>
        <dbReference type="EnsemblPlants" id="QL07p034794:mrna:CDS:1"/>
    </source>
</evidence>
<dbReference type="AlphaFoldDB" id="A0A7N2M403"/>
<name>A0A7N2M403_QUELO</name>
<evidence type="ECO:0000313" key="3">
    <source>
        <dbReference type="Proteomes" id="UP000594261"/>
    </source>
</evidence>
<sequence length="137" mass="14454">MKTPKLLTKVRQSNSMVQNPVGSTVTGDGPTNDANERKVFTVSTSDRVEHTEPTDGESNNARADATGPRVAVGGVASVEFITAAKVGETRLGDELVEKSEVKVTWDREYVGDTDLNESTSKVATQCGVRGGDNGGRG</sequence>
<dbReference type="Gramene" id="QL07p034794:mrna">
    <property type="protein sequence ID" value="QL07p034794:mrna:CDS:1"/>
    <property type="gene ID" value="QL07p034794"/>
</dbReference>
<dbReference type="EMBL" id="LRBV02000007">
    <property type="status" value="NOT_ANNOTATED_CDS"/>
    <property type="molecule type" value="Genomic_DNA"/>
</dbReference>
<dbReference type="Proteomes" id="UP000594261">
    <property type="component" value="Chromosome 7"/>
</dbReference>
<feature type="region of interest" description="Disordered" evidence="1">
    <location>
        <begin position="1"/>
        <end position="68"/>
    </location>
</feature>
<accession>A0A7N2M403</accession>
<reference evidence="2 3" key="1">
    <citation type="journal article" date="2016" name="G3 (Bethesda)">
        <title>First Draft Assembly and Annotation of the Genome of a California Endemic Oak Quercus lobata Nee (Fagaceae).</title>
        <authorList>
            <person name="Sork V.L."/>
            <person name="Fitz-Gibbon S.T."/>
            <person name="Puiu D."/>
            <person name="Crepeau M."/>
            <person name="Gugger P.F."/>
            <person name="Sherman R."/>
            <person name="Stevens K."/>
            <person name="Langley C.H."/>
            <person name="Pellegrini M."/>
            <person name="Salzberg S.L."/>
        </authorList>
    </citation>
    <scope>NUCLEOTIDE SEQUENCE [LARGE SCALE GENOMIC DNA]</scope>
    <source>
        <strain evidence="2 3">cv. SW786</strain>
    </source>
</reference>
<dbReference type="EnsemblPlants" id="QL07p034794:mrna">
    <property type="protein sequence ID" value="QL07p034794:mrna:CDS:1"/>
    <property type="gene ID" value="QL07p034794"/>
</dbReference>
<evidence type="ECO:0000256" key="1">
    <source>
        <dbReference type="SAM" id="MobiDB-lite"/>
    </source>
</evidence>
<protein>
    <submittedName>
        <fullName evidence="2">Uncharacterized protein</fullName>
    </submittedName>
</protein>
<dbReference type="InParanoid" id="A0A7N2M403"/>
<reference evidence="2" key="2">
    <citation type="submission" date="2021-01" db="UniProtKB">
        <authorList>
            <consortium name="EnsemblPlants"/>
        </authorList>
    </citation>
    <scope>IDENTIFICATION</scope>
</reference>
<keyword evidence="3" id="KW-1185">Reference proteome</keyword>
<feature type="compositionally biased region" description="Polar residues" evidence="1">
    <location>
        <begin position="10"/>
        <end position="26"/>
    </location>
</feature>
<organism evidence="2 3">
    <name type="scientific">Quercus lobata</name>
    <name type="common">Valley oak</name>
    <dbReference type="NCBI Taxonomy" id="97700"/>
    <lineage>
        <taxon>Eukaryota</taxon>
        <taxon>Viridiplantae</taxon>
        <taxon>Streptophyta</taxon>
        <taxon>Embryophyta</taxon>
        <taxon>Tracheophyta</taxon>
        <taxon>Spermatophyta</taxon>
        <taxon>Magnoliopsida</taxon>
        <taxon>eudicotyledons</taxon>
        <taxon>Gunneridae</taxon>
        <taxon>Pentapetalae</taxon>
        <taxon>rosids</taxon>
        <taxon>fabids</taxon>
        <taxon>Fagales</taxon>
        <taxon>Fagaceae</taxon>
        <taxon>Quercus</taxon>
    </lineage>
</organism>
<proteinExistence type="predicted"/>